<proteinExistence type="predicted"/>
<reference evidence="3" key="1">
    <citation type="submission" date="2016-10" db="EMBL/GenBank/DDBJ databases">
        <authorList>
            <person name="Varghese N."/>
            <person name="Submissions S."/>
        </authorList>
    </citation>
    <scope>NUCLEOTIDE SEQUENCE [LARGE SCALE GENOMIC DNA]</scope>
    <source>
        <strain evidence="3">DSM 17934</strain>
    </source>
</reference>
<keyword evidence="1" id="KW-0812">Transmembrane</keyword>
<dbReference type="EMBL" id="FNYA01000006">
    <property type="protein sequence ID" value="SEJ10063.1"/>
    <property type="molecule type" value="Genomic_DNA"/>
</dbReference>
<feature type="transmembrane region" description="Helical" evidence="1">
    <location>
        <begin position="32"/>
        <end position="51"/>
    </location>
</feature>
<feature type="transmembrane region" description="Helical" evidence="1">
    <location>
        <begin position="114"/>
        <end position="132"/>
    </location>
</feature>
<organism evidence="2 3">
    <name type="scientific">Flavobacterium terrigena</name>
    <dbReference type="NCBI Taxonomy" id="402734"/>
    <lineage>
        <taxon>Bacteria</taxon>
        <taxon>Pseudomonadati</taxon>
        <taxon>Bacteroidota</taxon>
        <taxon>Flavobacteriia</taxon>
        <taxon>Flavobacteriales</taxon>
        <taxon>Flavobacteriaceae</taxon>
        <taxon>Flavobacterium</taxon>
    </lineage>
</organism>
<keyword evidence="1" id="KW-1133">Transmembrane helix</keyword>
<sequence length="134" mass="15737">MNKSTRNQVYFYLILTASIIWLIILPKPFRNYAPIIFIIPTFPFFMFNYYSKLIEFSNMLKTMRPDLFNKYVVDYGNAFKGEIVNIGLANKNNDFENLENIELREKYLLSKQSIKLGIISFLIFPVLGIVTICL</sequence>
<gene>
    <name evidence="2" type="ORF">SAMN05660918_2367</name>
</gene>
<dbReference type="AlphaFoldDB" id="A0A1H6VZL2"/>
<protein>
    <submittedName>
        <fullName evidence="2">Uncharacterized protein</fullName>
    </submittedName>
</protein>
<evidence type="ECO:0000256" key="1">
    <source>
        <dbReference type="SAM" id="Phobius"/>
    </source>
</evidence>
<keyword evidence="1" id="KW-0472">Membrane</keyword>
<evidence type="ECO:0000313" key="2">
    <source>
        <dbReference type="EMBL" id="SEJ10063.1"/>
    </source>
</evidence>
<evidence type="ECO:0000313" key="3">
    <source>
        <dbReference type="Proteomes" id="UP000199702"/>
    </source>
</evidence>
<dbReference type="RefSeq" id="WP_091313637.1">
    <property type="nucleotide sequence ID" value="NZ_CBCSJU010000001.1"/>
</dbReference>
<name>A0A1H6VZL2_9FLAO</name>
<dbReference type="Proteomes" id="UP000199702">
    <property type="component" value="Unassembled WGS sequence"/>
</dbReference>
<feature type="transmembrane region" description="Helical" evidence="1">
    <location>
        <begin position="9"/>
        <end position="26"/>
    </location>
</feature>
<dbReference type="OrthoDB" id="1354781at2"/>
<keyword evidence="3" id="KW-1185">Reference proteome</keyword>
<dbReference type="STRING" id="402734.SAMN05660918_2367"/>
<accession>A0A1H6VZL2</accession>